<dbReference type="EMBL" id="JAPNKE010000002">
    <property type="protein sequence ID" value="MCY1013834.1"/>
    <property type="molecule type" value="Genomic_DNA"/>
</dbReference>
<accession>A0A9X3F0L1</accession>
<dbReference type="AlphaFoldDB" id="A0A9X3F0L1"/>
<evidence type="ECO:0000313" key="2">
    <source>
        <dbReference type="Proteomes" id="UP001150924"/>
    </source>
</evidence>
<organism evidence="1 2">
    <name type="scientific">Nannocystis pusilla</name>
    <dbReference type="NCBI Taxonomy" id="889268"/>
    <lineage>
        <taxon>Bacteria</taxon>
        <taxon>Pseudomonadati</taxon>
        <taxon>Myxococcota</taxon>
        <taxon>Polyangia</taxon>
        <taxon>Nannocystales</taxon>
        <taxon>Nannocystaceae</taxon>
        <taxon>Nannocystis</taxon>
    </lineage>
</organism>
<keyword evidence="2" id="KW-1185">Reference proteome</keyword>
<proteinExistence type="predicted"/>
<dbReference type="Proteomes" id="UP001150924">
    <property type="component" value="Unassembled WGS sequence"/>
</dbReference>
<evidence type="ECO:0000313" key="1">
    <source>
        <dbReference type="EMBL" id="MCY1013834.1"/>
    </source>
</evidence>
<gene>
    <name evidence="1" type="ORF">OV079_51585</name>
</gene>
<protein>
    <submittedName>
        <fullName evidence="1">Uncharacterized protein</fullName>
    </submittedName>
</protein>
<name>A0A9X3F0L1_9BACT</name>
<comment type="caution">
    <text evidence="1">The sequence shown here is derived from an EMBL/GenBank/DDBJ whole genome shotgun (WGS) entry which is preliminary data.</text>
</comment>
<reference evidence="1" key="1">
    <citation type="submission" date="2022-11" db="EMBL/GenBank/DDBJ databases">
        <title>Minimal conservation of predation-associated metabolite biosynthetic gene clusters underscores biosynthetic potential of Myxococcota including descriptions for ten novel species: Archangium lansinium sp. nov., Myxococcus landrumus sp. nov., Nannocystis bai.</title>
        <authorList>
            <person name="Ahearne A."/>
            <person name="Stevens C."/>
            <person name="Phillips K."/>
        </authorList>
    </citation>
    <scope>NUCLEOTIDE SEQUENCE</scope>
    <source>
        <strain evidence="1">Na p29</strain>
    </source>
</reference>
<sequence length="54" mass="5586">MHPGLGCPPVSDGSRWNSRALITISAGNTSAHAGMRQPRVAVVTPMTITTALVT</sequence>